<sequence length="112" mass="12734">MSECEKSCCSVTDLSNTLTHPHYTRYDHHQKTYNYTEVVNGLLDAQEINGVVMVEMRRTRMEELSEGVMGCEERRGRCGDEVWDRSACSVVMKTGRDGRRSGLIEGKRGEKG</sequence>
<protein>
    <submittedName>
        <fullName evidence="1">Uncharacterized protein</fullName>
    </submittedName>
</protein>
<organism evidence="1 2">
    <name type="scientific">Petrolisthes cinctipes</name>
    <name type="common">Flat porcelain crab</name>
    <dbReference type="NCBI Taxonomy" id="88211"/>
    <lineage>
        <taxon>Eukaryota</taxon>
        <taxon>Metazoa</taxon>
        <taxon>Ecdysozoa</taxon>
        <taxon>Arthropoda</taxon>
        <taxon>Crustacea</taxon>
        <taxon>Multicrustacea</taxon>
        <taxon>Malacostraca</taxon>
        <taxon>Eumalacostraca</taxon>
        <taxon>Eucarida</taxon>
        <taxon>Decapoda</taxon>
        <taxon>Pleocyemata</taxon>
        <taxon>Anomura</taxon>
        <taxon>Galatheoidea</taxon>
        <taxon>Porcellanidae</taxon>
        <taxon>Petrolisthes</taxon>
    </lineage>
</organism>
<evidence type="ECO:0000313" key="1">
    <source>
        <dbReference type="EMBL" id="KAK3851731.1"/>
    </source>
</evidence>
<dbReference type="EMBL" id="JAWQEG010007758">
    <property type="protein sequence ID" value="KAK3851731.1"/>
    <property type="molecule type" value="Genomic_DNA"/>
</dbReference>
<comment type="caution">
    <text evidence="1">The sequence shown here is derived from an EMBL/GenBank/DDBJ whole genome shotgun (WGS) entry which is preliminary data.</text>
</comment>
<accession>A0AAE1BJ72</accession>
<gene>
    <name evidence="1" type="ORF">Pcinc_041637</name>
</gene>
<evidence type="ECO:0000313" key="2">
    <source>
        <dbReference type="Proteomes" id="UP001286313"/>
    </source>
</evidence>
<dbReference type="AlphaFoldDB" id="A0AAE1BJ72"/>
<reference evidence="1" key="1">
    <citation type="submission" date="2023-10" db="EMBL/GenBank/DDBJ databases">
        <title>Genome assemblies of two species of porcelain crab, Petrolisthes cinctipes and Petrolisthes manimaculis (Anomura: Porcellanidae).</title>
        <authorList>
            <person name="Angst P."/>
        </authorList>
    </citation>
    <scope>NUCLEOTIDE SEQUENCE</scope>
    <source>
        <strain evidence="1">PB745_01</strain>
        <tissue evidence="1">Gill</tissue>
    </source>
</reference>
<dbReference type="Proteomes" id="UP001286313">
    <property type="component" value="Unassembled WGS sequence"/>
</dbReference>
<proteinExistence type="predicted"/>
<keyword evidence="2" id="KW-1185">Reference proteome</keyword>
<name>A0AAE1BJ72_PETCI</name>